<evidence type="ECO:0000256" key="1">
    <source>
        <dbReference type="SAM" id="MobiDB-lite"/>
    </source>
</evidence>
<accession>A0ABQ5PBH9</accession>
<sequence length="110" mass="11980">MYKDENSGDELEAIRAGRLDADLEMAQMNAEADAWHAVRDLGYCNHGSAVGYRNPPLYEAQKLLKPGQYACTAGCGTVFADDDDWYAQLDDPMANPVPLPARTPAPATPH</sequence>
<dbReference type="Proteomes" id="UP001291653">
    <property type="component" value="Unassembled WGS sequence"/>
</dbReference>
<reference evidence="2 3" key="1">
    <citation type="submission" date="2022-10" db="EMBL/GenBank/DDBJ databases">
        <title>Draft genome sequence of Streptomyces sp. YSPA8.</title>
        <authorList>
            <person name="Moriuchi R."/>
            <person name="Dohra H."/>
            <person name="Yamamura H."/>
            <person name="Kodani S."/>
        </authorList>
    </citation>
    <scope>NUCLEOTIDE SEQUENCE [LARGE SCALE GENOMIC DNA]</scope>
    <source>
        <strain evidence="2 3">YSPA8</strain>
    </source>
</reference>
<feature type="region of interest" description="Disordered" evidence="1">
    <location>
        <begin position="90"/>
        <end position="110"/>
    </location>
</feature>
<evidence type="ECO:0000313" key="3">
    <source>
        <dbReference type="Proteomes" id="UP001291653"/>
    </source>
</evidence>
<protein>
    <submittedName>
        <fullName evidence="2">Uncharacterized protein</fullName>
    </submittedName>
</protein>
<proteinExistence type="predicted"/>
<organism evidence="2 3">
    <name type="scientific">Streptomyces yaizuensis</name>
    <dbReference type="NCBI Taxonomy" id="2989713"/>
    <lineage>
        <taxon>Bacteria</taxon>
        <taxon>Bacillati</taxon>
        <taxon>Actinomycetota</taxon>
        <taxon>Actinomycetes</taxon>
        <taxon>Kitasatosporales</taxon>
        <taxon>Streptomycetaceae</taxon>
        <taxon>Streptomyces</taxon>
    </lineage>
</organism>
<evidence type="ECO:0000313" key="2">
    <source>
        <dbReference type="EMBL" id="GLF99941.1"/>
    </source>
</evidence>
<keyword evidence="3" id="KW-1185">Reference proteome</keyword>
<feature type="compositionally biased region" description="Pro residues" evidence="1">
    <location>
        <begin position="95"/>
        <end position="110"/>
    </location>
</feature>
<name>A0ABQ5PBH9_9ACTN</name>
<comment type="caution">
    <text evidence="2">The sequence shown here is derived from an EMBL/GenBank/DDBJ whole genome shotgun (WGS) entry which is preliminary data.</text>
</comment>
<dbReference type="RefSeq" id="WP_323451867.1">
    <property type="nucleotide sequence ID" value="NZ_BSBI01000029.1"/>
</dbReference>
<gene>
    <name evidence="2" type="ORF">SYYSPA8_36610</name>
</gene>
<dbReference type="EMBL" id="BSBI01000029">
    <property type="protein sequence ID" value="GLF99941.1"/>
    <property type="molecule type" value="Genomic_DNA"/>
</dbReference>